<keyword evidence="2" id="KW-0732">Signal</keyword>
<protein>
    <recommendedName>
        <fullName evidence="5">DUF4124 domain-containing protein</fullName>
    </recommendedName>
</protein>
<dbReference type="OrthoDB" id="8895482at2"/>
<feature type="coiled-coil region" evidence="1">
    <location>
        <begin position="129"/>
        <end position="190"/>
    </location>
</feature>
<accession>A0A4R6QT64</accession>
<proteinExistence type="predicted"/>
<dbReference type="InParanoid" id="A0A4R6QT64"/>
<evidence type="ECO:0000313" key="4">
    <source>
        <dbReference type="Proteomes" id="UP000295361"/>
    </source>
</evidence>
<name>A0A4R6QT64_9BURK</name>
<keyword evidence="1" id="KW-0175">Coiled coil</keyword>
<organism evidence="3 4">
    <name type="scientific">Roseateles toxinivorans</name>
    <dbReference type="NCBI Taxonomy" id="270368"/>
    <lineage>
        <taxon>Bacteria</taxon>
        <taxon>Pseudomonadati</taxon>
        <taxon>Pseudomonadota</taxon>
        <taxon>Betaproteobacteria</taxon>
        <taxon>Burkholderiales</taxon>
        <taxon>Sphaerotilaceae</taxon>
        <taxon>Roseateles</taxon>
    </lineage>
</organism>
<dbReference type="EMBL" id="SNXS01000002">
    <property type="protein sequence ID" value="TDP73051.1"/>
    <property type="molecule type" value="Genomic_DNA"/>
</dbReference>
<feature type="signal peptide" evidence="2">
    <location>
        <begin position="1"/>
        <end position="32"/>
    </location>
</feature>
<sequence>MQVLFRSRVIGAWVGPGLVLLCCAVLAPAAQAAITGIYTCTTPDGRKLTSDRIIPECAAREQRVLNSDGSLKAVVPPLMSPEERAEQEILDRKRNAERLALADAQRRDRNLMLRYPNEAAHRKVRDAALDDINKAMRISQNRLKELAQERVPLTNEQEFYKGKPLPPKLKQQLDANDAAAEAQRELIENQKVELVRITALYDVELARLKQLWGGAAPGSLPPAKK</sequence>
<evidence type="ECO:0000256" key="1">
    <source>
        <dbReference type="SAM" id="Coils"/>
    </source>
</evidence>
<dbReference type="Proteomes" id="UP000295361">
    <property type="component" value="Unassembled WGS sequence"/>
</dbReference>
<dbReference type="AlphaFoldDB" id="A0A4R6QT64"/>
<gene>
    <name evidence="3" type="ORF">DES47_102797</name>
</gene>
<reference evidence="3 4" key="1">
    <citation type="submission" date="2019-03" db="EMBL/GenBank/DDBJ databases">
        <title>Genomic Encyclopedia of Type Strains, Phase IV (KMG-IV): sequencing the most valuable type-strain genomes for metagenomic binning, comparative biology and taxonomic classification.</title>
        <authorList>
            <person name="Goeker M."/>
        </authorList>
    </citation>
    <scope>NUCLEOTIDE SEQUENCE [LARGE SCALE GENOMIC DNA]</scope>
    <source>
        <strain evidence="3 4">DSM 16998</strain>
    </source>
</reference>
<feature type="chain" id="PRO_5020922232" description="DUF4124 domain-containing protein" evidence="2">
    <location>
        <begin position="33"/>
        <end position="225"/>
    </location>
</feature>
<evidence type="ECO:0000256" key="2">
    <source>
        <dbReference type="SAM" id="SignalP"/>
    </source>
</evidence>
<comment type="caution">
    <text evidence="3">The sequence shown here is derived from an EMBL/GenBank/DDBJ whole genome shotgun (WGS) entry which is preliminary data.</text>
</comment>
<evidence type="ECO:0000313" key="3">
    <source>
        <dbReference type="EMBL" id="TDP73051.1"/>
    </source>
</evidence>
<keyword evidence="4" id="KW-1185">Reference proteome</keyword>
<evidence type="ECO:0008006" key="5">
    <source>
        <dbReference type="Google" id="ProtNLM"/>
    </source>
</evidence>